<comment type="caution">
    <text evidence="2">The sequence shown here is derived from an EMBL/GenBank/DDBJ whole genome shotgun (WGS) entry which is preliminary data.</text>
</comment>
<name>A0A3M7R2L0_BRAPC</name>
<evidence type="ECO:0000313" key="2">
    <source>
        <dbReference type="EMBL" id="RNA17832.1"/>
    </source>
</evidence>
<keyword evidence="1" id="KW-0472">Membrane</keyword>
<gene>
    <name evidence="2" type="ORF">BpHYR1_051595</name>
</gene>
<dbReference type="Proteomes" id="UP000276133">
    <property type="component" value="Unassembled WGS sequence"/>
</dbReference>
<keyword evidence="3" id="KW-1185">Reference proteome</keyword>
<keyword evidence="1" id="KW-1133">Transmembrane helix</keyword>
<feature type="transmembrane region" description="Helical" evidence="1">
    <location>
        <begin position="12"/>
        <end position="29"/>
    </location>
</feature>
<accession>A0A3M7R2L0</accession>
<organism evidence="2 3">
    <name type="scientific">Brachionus plicatilis</name>
    <name type="common">Marine rotifer</name>
    <name type="synonym">Brachionus muelleri</name>
    <dbReference type="NCBI Taxonomy" id="10195"/>
    <lineage>
        <taxon>Eukaryota</taxon>
        <taxon>Metazoa</taxon>
        <taxon>Spiralia</taxon>
        <taxon>Gnathifera</taxon>
        <taxon>Rotifera</taxon>
        <taxon>Eurotatoria</taxon>
        <taxon>Monogononta</taxon>
        <taxon>Pseudotrocha</taxon>
        <taxon>Ploima</taxon>
        <taxon>Brachionidae</taxon>
        <taxon>Brachionus</taxon>
    </lineage>
</organism>
<evidence type="ECO:0000313" key="3">
    <source>
        <dbReference type="Proteomes" id="UP000276133"/>
    </source>
</evidence>
<sequence length="189" mass="22764">MWPHDEHIPPQLIHLYKYFISVFCFNIWFDCWSKDKFKKKENIGFQSNIGLIDDVLEHVKNIANIRLIKSKRMKLFCKKNAKRRKYPEPTSHSAKIKVPQNIMVSLGRTITLICSNKNVTFFMDNRDFFVYMMKYLSQKKVQVQLIIKKILHLNVDLIAYRLIYNLLLSIIDGDRWTLKRWFWPPKLIN</sequence>
<dbReference type="EMBL" id="REGN01004366">
    <property type="protein sequence ID" value="RNA17832.1"/>
    <property type="molecule type" value="Genomic_DNA"/>
</dbReference>
<dbReference type="AlphaFoldDB" id="A0A3M7R2L0"/>
<protein>
    <submittedName>
        <fullName evidence="2">Uncharacterized protein</fullName>
    </submittedName>
</protein>
<reference evidence="2 3" key="1">
    <citation type="journal article" date="2018" name="Sci. Rep.">
        <title>Genomic signatures of local adaptation to the degree of environmental predictability in rotifers.</title>
        <authorList>
            <person name="Franch-Gras L."/>
            <person name="Hahn C."/>
            <person name="Garcia-Roger E.M."/>
            <person name="Carmona M.J."/>
            <person name="Serra M."/>
            <person name="Gomez A."/>
        </authorList>
    </citation>
    <scope>NUCLEOTIDE SEQUENCE [LARGE SCALE GENOMIC DNA]</scope>
    <source>
        <strain evidence="2">HYR1</strain>
    </source>
</reference>
<proteinExistence type="predicted"/>
<keyword evidence="1" id="KW-0812">Transmembrane</keyword>
<evidence type="ECO:0000256" key="1">
    <source>
        <dbReference type="SAM" id="Phobius"/>
    </source>
</evidence>